<dbReference type="PROSITE" id="PS50262">
    <property type="entry name" value="G_PROTEIN_RECEP_F1_2"/>
    <property type="match status" value="1"/>
</dbReference>
<keyword evidence="10 12" id="KW-0675">Receptor</keyword>
<dbReference type="Gene3D" id="1.20.1070.10">
    <property type="entry name" value="Rhodopsin 7-helix transmembrane proteins"/>
    <property type="match status" value="1"/>
</dbReference>
<dbReference type="GO" id="GO:0004984">
    <property type="term" value="F:olfactory receptor activity"/>
    <property type="evidence" value="ECO:0007669"/>
    <property type="project" value="InterPro"/>
</dbReference>
<keyword evidence="4 13" id="KW-0716">Sensory transduction</keyword>
<keyword evidence="15" id="KW-1185">Reference proteome</keyword>
<keyword evidence="11 12" id="KW-0807">Transducer</keyword>
<reference evidence="16" key="1">
    <citation type="submission" date="2025-08" db="UniProtKB">
        <authorList>
            <consortium name="RefSeq"/>
        </authorList>
    </citation>
    <scope>IDENTIFICATION</scope>
    <source>
        <tissue evidence="16">Blood</tissue>
    </source>
</reference>
<feature type="transmembrane region" description="Helical" evidence="13">
    <location>
        <begin position="58"/>
        <end position="76"/>
    </location>
</feature>
<keyword evidence="6 13" id="KW-0552">Olfaction</keyword>
<dbReference type="KEGG" id="emc:129339369"/>
<evidence type="ECO:0000256" key="4">
    <source>
        <dbReference type="ARBA" id="ARBA00022606"/>
    </source>
</evidence>
<keyword evidence="3 13" id="KW-1003">Cell membrane</keyword>
<feature type="transmembrane region" description="Helical" evidence="13">
    <location>
        <begin position="23"/>
        <end position="46"/>
    </location>
</feature>
<name>A0AA97K6Q9_EUBMA</name>
<evidence type="ECO:0000256" key="10">
    <source>
        <dbReference type="ARBA" id="ARBA00023170"/>
    </source>
</evidence>
<keyword evidence="7 13" id="KW-1133">Transmembrane helix</keyword>
<dbReference type="PROSITE" id="PS00237">
    <property type="entry name" value="G_PROTEIN_RECEP_F1_1"/>
    <property type="match status" value="1"/>
</dbReference>
<evidence type="ECO:0000256" key="8">
    <source>
        <dbReference type="ARBA" id="ARBA00023040"/>
    </source>
</evidence>
<comment type="similarity">
    <text evidence="12">Belongs to the G-protein coupled receptor 1 family.</text>
</comment>
<evidence type="ECO:0000256" key="3">
    <source>
        <dbReference type="ARBA" id="ARBA00022475"/>
    </source>
</evidence>
<evidence type="ECO:0000256" key="9">
    <source>
        <dbReference type="ARBA" id="ARBA00023136"/>
    </source>
</evidence>
<comment type="subcellular location">
    <subcellularLocation>
        <location evidence="2 13">Cell membrane</location>
        <topology evidence="2 13">Multi-pass membrane protein</topology>
    </subcellularLocation>
</comment>
<accession>A0AA97K6Q9</accession>
<dbReference type="RefSeq" id="XP_054849929.1">
    <property type="nucleotide sequence ID" value="XM_054993954.1"/>
</dbReference>
<dbReference type="CDD" id="cd15227">
    <property type="entry name" value="7tmA_OR14-like"/>
    <property type="match status" value="1"/>
</dbReference>
<sequence length="311" mass="34866">MENQSTVTEFLLMGFADDREGQILHFVIFLSIYVIALCGNILIITVVPLNHHLHTPMYFFLVNLAFSDVCLISVTVPKSMANSLTNNKLISFYGCVTQIFLVISFVGAELTILTVMAYDRYVAICHPLQYRLIMNWGACAQMAAASWISSVMHGVLQTSLTFRLSFCRSNIVEQFFCNIPQLLKISCTDPKVNQILILIIGSVVNAFMFLFIFVSYGYIFSTVLKIPSVQSRYKAFSTCTPHLMVFSLFIITAVFSYLRPKALSTPTVDLVSAVMYSVLPAVLNPIIYSLRNKDIQEAVGKIPNQFKNLIG</sequence>
<evidence type="ECO:0000256" key="5">
    <source>
        <dbReference type="ARBA" id="ARBA00022692"/>
    </source>
</evidence>
<feature type="transmembrane region" description="Helical" evidence="13">
    <location>
        <begin position="195"/>
        <end position="219"/>
    </location>
</feature>
<comment type="function">
    <text evidence="1">Odorant receptor.</text>
</comment>
<dbReference type="AlphaFoldDB" id="A0AA97K6Q9"/>
<feature type="transmembrane region" description="Helical" evidence="13">
    <location>
        <begin position="96"/>
        <end position="118"/>
    </location>
</feature>
<dbReference type="SUPFAM" id="SSF81321">
    <property type="entry name" value="Family A G protein-coupled receptor-like"/>
    <property type="match status" value="1"/>
</dbReference>
<organism evidence="15 16">
    <name type="scientific">Eublepharis macularius</name>
    <name type="common">Leopard gecko</name>
    <name type="synonym">Cyrtodactylus macularius</name>
    <dbReference type="NCBI Taxonomy" id="481883"/>
    <lineage>
        <taxon>Eukaryota</taxon>
        <taxon>Metazoa</taxon>
        <taxon>Chordata</taxon>
        <taxon>Craniata</taxon>
        <taxon>Vertebrata</taxon>
        <taxon>Euteleostomi</taxon>
        <taxon>Lepidosauria</taxon>
        <taxon>Squamata</taxon>
        <taxon>Bifurcata</taxon>
        <taxon>Gekkota</taxon>
        <taxon>Eublepharidae</taxon>
        <taxon>Eublepharinae</taxon>
        <taxon>Eublepharis</taxon>
    </lineage>
</organism>
<keyword evidence="9 13" id="KW-0472">Membrane</keyword>
<keyword evidence="5 12" id="KW-0812">Transmembrane</keyword>
<dbReference type="PRINTS" id="PR00245">
    <property type="entry name" value="OLFACTORYR"/>
</dbReference>
<proteinExistence type="inferred from homology"/>
<dbReference type="Pfam" id="PF13853">
    <property type="entry name" value="7tm_4"/>
    <property type="match status" value="1"/>
</dbReference>
<evidence type="ECO:0000256" key="2">
    <source>
        <dbReference type="ARBA" id="ARBA00004651"/>
    </source>
</evidence>
<evidence type="ECO:0000313" key="16">
    <source>
        <dbReference type="RefSeq" id="XP_054849929.1"/>
    </source>
</evidence>
<evidence type="ECO:0000256" key="13">
    <source>
        <dbReference type="RuleBase" id="RU363047"/>
    </source>
</evidence>
<evidence type="ECO:0000256" key="7">
    <source>
        <dbReference type="ARBA" id="ARBA00022989"/>
    </source>
</evidence>
<dbReference type="GeneID" id="129339369"/>
<gene>
    <name evidence="16" type="primary">LOC129339369</name>
</gene>
<dbReference type="FunFam" id="1.20.1070.10:FF:000037">
    <property type="entry name" value="Olfactory receptor"/>
    <property type="match status" value="1"/>
</dbReference>
<evidence type="ECO:0000259" key="14">
    <source>
        <dbReference type="PROSITE" id="PS50262"/>
    </source>
</evidence>
<dbReference type="InterPro" id="IPR000725">
    <property type="entry name" value="Olfact_rcpt"/>
</dbReference>
<dbReference type="GO" id="GO:0005886">
    <property type="term" value="C:plasma membrane"/>
    <property type="evidence" value="ECO:0007669"/>
    <property type="project" value="UniProtKB-SubCell"/>
</dbReference>
<dbReference type="PRINTS" id="PR00237">
    <property type="entry name" value="GPCRRHODOPSN"/>
</dbReference>
<dbReference type="InterPro" id="IPR017452">
    <property type="entry name" value="GPCR_Rhodpsn_7TM"/>
</dbReference>
<evidence type="ECO:0000256" key="6">
    <source>
        <dbReference type="ARBA" id="ARBA00022725"/>
    </source>
</evidence>
<feature type="transmembrane region" description="Helical" evidence="13">
    <location>
        <begin position="240"/>
        <end position="258"/>
    </location>
</feature>
<dbReference type="PANTHER" id="PTHR26452">
    <property type="entry name" value="OLFACTORY RECEPTOR"/>
    <property type="match status" value="1"/>
</dbReference>
<keyword evidence="8 12" id="KW-0297">G-protein coupled receptor</keyword>
<dbReference type="Proteomes" id="UP001190640">
    <property type="component" value="Chromosome 12"/>
</dbReference>
<protein>
    <recommendedName>
        <fullName evidence="13">Olfactory receptor</fullName>
    </recommendedName>
</protein>
<feature type="domain" description="G-protein coupled receptors family 1 profile" evidence="14">
    <location>
        <begin position="39"/>
        <end position="288"/>
    </location>
</feature>
<evidence type="ECO:0000313" key="15">
    <source>
        <dbReference type="Proteomes" id="UP001190640"/>
    </source>
</evidence>
<evidence type="ECO:0000256" key="1">
    <source>
        <dbReference type="ARBA" id="ARBA00002936"/>
    </source>
</evidence>
<feature type="transmembrane region" description="Helical" evidence="13">
    <location>
        <begin position="270"/>
        <end position="290"/>
    </location>
</feature>
<dbReference type="GO" id="GO:0004930">
    <property type="term" value="F:G protein-coupled receptor activity"/>
    <property type="evidence" value="ECO:0007669"/>
    <property type="project" value="UniProtKB-KW"/>
</dbReference>
<dbReference type="InterPro" id="IPR000276">
    <property type="entry name" value="GPCR_Rhodpsn"/>
</dbReference>
<evidence type="ECO:0000256" key="11">
    <source>
        <dbReference type="ARBA" id="ARBA00023224"/>
    </source>
</evidence>
<dbReference type="InterPro" id="IPR050516">
    <property type="entry name" value="Olfactory_GPCR"/>
</dbReference>
<evidence type="ECO:0000256" key="12">
    <source>
        <dbReference type="RuleBase" id="RU000688"/>
    </source>
</evidence>